<dbReference type="InterPro" id="IPR029046">
    <property type="entry name" value="LolA/LolB/LppX"/>
</dbReference>
<evidence type="ECO:0000313" key="3">
    <source>
        <dbReference type="EMBL" id="SDF40982.1"/>
    </source>
</evidence>
<gene>
    <name evidence="3" type="ORF">SAMN04488117_10451</name>
</gene>
<dbReference type="Gene3D" id="2.50.20.10">
    <property type="entry name" value="Lipoprotein localisation LolA/LolB/LppX"/>
    <property type="match status" value="1"/>
</dbReference>
<dbReference type="PANTHER" id="PTHR35869">
    <property type="entry name" value="OUTER-MEMBRANE LIPOPROTEIN CARRIER PROTEIN"/>
    <property type="match status" value="1"/>
</dbReference>
<protein>
    <submittedName>
        <fullName evidence="3">Outer membrane lipoprotein-sorting protein</fullName>
    </submittedName>
</protein>
<dbReference type="InterPro" id="IPR004564">
    <property type="entry name" value="OM_lipoprot_carrier_LolA-like"/>
</dbReference>
<reference evidence="3 4" key="1">
    <citation type="submission" date="2016-10" db="EMBL/GenBank/DDBJ databases">
        <authorList>
            <person name="de Groot N.N."/>
        </authorList>
    </citation>
    <scope>NUCLEOTIDE SEQUENCE [LARGE SCALE GENOMIC DNA]</scope>
    <source>
        <strain evidence="3 4">DSM 27375</strain>
    </source>
</reference>
<dbReference type="CDD" id="cd16325">
    <property type="entry name" value="LolA"/>
    <property type="match status" value="1"/>
</dbReference>
<dbReference type="RefSeq" id="WP_074643727.1">
    <property type="nucleotide sequence ID" value="NZ_FNBL01000004.1"/>
</dbReference>
<dbReference type="EMBL" id="FNBL01000004">
    <property type="protein sequence ID" value="SDF40982.1"/>
    <property type="molecule type" value="Genomic_DNA"/>
</dbReference>
<dbReference type="SUPFAM" id="SSF89392">
    <property type="entry name" value="Prokaryotic lipoproteins and lipoprotein localization factors"/>
    <property type="match status" value="1"/>
</dbReference>
<proteinExistence type="predicted"/>
<dbReference type="Proteomes" id="UP000182284">
    <property type="component" value="Unassembled WGS sequence"/>
</dbReference>
<dbReference type="AlphaFoldDB" id="A0A1G7KUQ4"/>
<organism evidence="3 4">
    <name type="scientific">Celeribacter baekdonensis</name>
    <dbReference type="NCBI Taxonomy" id="875171"/>
    <lineage>
        <taxon>Bacteria</taxon>
        <taxon>Pseudomonadati</taxon>
        <taxon>Pseudomonadota</taxon>
        <taxon>Alphaproteobacteria</taxon>
        <taxon>Rhodobacterales</taxon>
        <taxon>Roseobacteraceae</taxon>
        <taxon>Celeribacter</taxon>
    </lineage>
</organism>
<evidence type="ECO:0000256" key="2">
    <source>
        <dbReference type="SAM" id="SignalP"/>
    </source>
</evidence>
<keyword evidence="3" id="KW-0449">Lipoprotein</keyword>
<evidence type="ECO:0000313" key="4">
    <source>
        <dbReference type="Proteomes" id="UP000182284"/>
    </source>
</evidence>
<feature type="chain" id="PRO_5010234290" evidence="2">
    <location>
        <begin position="25"/>
        <end position="204"/>
    </location>
</feature>
<evidence type="ECO:0000256" key="1">
    <source>
        <dbReference type="ARBA" id="ARBA00022729"/>
    </source>
</evidence>
<keyword evidence="1 2" id="KW-0732">Signal</keyword>
<accession>A0A1G7KUQ4</accession>
<dbReference type="OrthoDB" id="9800501at2"/>
<dbReference type="PANTHER" id="PTHR35869:SF1">
    <property type="entry name" value="OUTER-MEMBRANE LIPOPROTEIN CARRIER PROTEIN"/>
    <property type="match status" value="1"/>
</dbReference>
<sequence length="204" mass="21754">MKRFITALAPAALIAFSVAAPAMAEKLSLGTLSNYLNGLSTVQADFTQTNDDGSRSSGTLTLKRPGRMRLSYGGENDPLVLGAGGQVAIFDPGSNEPPQRFPMAQTPLSLILARNVDLSKARMVVSHTEVNGDTVVRAQDPDHPEYGSIDLIFSATPILKAWVIHDQNGGDTTVQLTKMTLGGSVSDSLFNIRSEAKRRGTPID</sequence>
<name>A0A1G7KUQ4_9RHOB</name>
<feature type="signal peptide" evidence="2">
    <location>
        <begin position="1"/>
        <end position="24"/>
    </location>
</feature>
<dbReference type="Pfam" id="PF03548">
    <property type="entry name" value="LolA"/>
    <property type="match status" value="1"/>
</dbReference>